<comment type="caution">
    <text evidence="1">The sequence shown here is derived from an EMBL/GenBank/DDBJ whole genome shotgun (WGS) entry which is preliminary data.</text>
</comment>
<gene>
    <name evidence="1" type="ORF">CEXT_355141</name>
</gene>
<dbReference type="EMBL" id="BPLR01019751">
    <property type="protein sequence ID" value="GIX71392.1"/>
    <property type="molecule type" value="Genomic_DNA"/>
</dbReference>
<evidence type="ECO:0000313" key="1">
    <source>
        <dbReference type="EMBL" id="GIX71392.1"/>
    </source>
</evidence>
<sequence length="99" mass="11369">MISHLGKDGKQRTLGISSSSLGIWDGSHEVEKKKQLLFLLRKLKKKLAHQRAIGILISLANACKSMEKITSRRLNFYLTTNNLLQKEQYAFRQEHCITD</sequence>
<organism evidence="1 2">
    <name type="scientific">Caerostris extrusa</name>
    <name type="common">Bark spider</name>
    <name type="synonym">Caerostris bankana</name>
    <dbReference type="NCBI Taxonomy" id="172846"/>
    <lineage>
        <taxon>Eukaryota</taxon>
        <taxon>Metazoa</taxon>
        <taxon>Ecdysozoa</taxon>
        <taxon>Arthropoda</taxon>
        <taxon>Chelicerata</taxon>
        <taxon>Arachnida</taxon>
        <taxon>Araneae</taxon>
        <taxon>Araneomorphae</taxon>
        <taxon>Entelegynae</taxon>
        <taxon>Araneoidea</taxon>
        <taxon>Araneidae</taxon>
        <taxon>Caerostris</taxon>
    </lineage>
</organism>
<protein>
    <submittedName>
        <fullName evidence="1">Uncharacterized protein</fullName>
    </submittedName>
</protein>
<keyword evidence="2" id="KW-1185">Reference proteome</keyword>
<dbReference type="Proteomes" id="UP001054945">
    <property type="component" value="Unassembled WGS sequence"/>
</dbReference>
<dbReference type="AlphaFoldDB" id="A0AAV4MG02"/>
<name>A0AAV4MG02_CAEEX</name>
<proteinExistence type="predicted"/>
<evidence type="ECO:0000313" key="2">
    <source>
        <dbReference type="Proteomes" id="UP001054945"/>
    </source>
</evidence>
<accession>A0AAV4MG02</accession>
<reference evidence="1 2" key="1">
    <citation type="submission" date="2021-06" db="EMBL/GenBank/DDBJ databases">
        <title>Caerostris extrusa draft genome.</title>
        <authorList>
            <person name="Kono N."/>
            <person name="Arakawa K."/>
        </authorList>
    </citation>
    <scope>NUCLEOTIDE SEQUENCE [LARGE SCALE GENOMIC DNA]</scope>
</reference>